<proteinExistence type="predicted"/>
<dbReference type="EMBL" id="ASHM01074646">
    <property type="protein sequence ID" value="PNX56496.1"/>
    <property type="molecule type" value="Genomic_DNA"/>
</dbReference>
<comment type="caution">
    <text evidence="1">The sequence shown here is derived from an EMBL/GenBank/DDBJ whole genome shotgun (WGS) entry which is preliminary data.</text>
</comment>
<name>A0A2K3JR48_TRIPR</name>
<reference evidence="1 2" key="2">
    <citation type="journal article" date="2017" name="Front. Plant Sci.">
        <title>Gene Classification and Mining of Molecular Markers Useful in Red Clover (Trifolium pratense) Breeding.</title>
        <authorList>
            <person name="Istvanek J."/>
            <person name="Dluhosova J."/>
            <person name="Dluhos P."/>
            <person name="Patkova L."/>
            <person name="Nedelnik J."/>
            <person name="Repkova J."/>
        </authorList>
    </citation>
    <scope>NUCLEOTIDE SEQUENCE [LARGE SCALE GENOMIC DNA]</scope>
    <source>
        <strain evidence="2">cv. Tatra</strain>
        <tissue evidence="1">Young leaves</tissue>
    </source>
</reference>
<organism evidence="1 2">
    <name type="scientific">Trifolium pratense</name>
    <name type="common">Red clover</name>
    <dbReference type="NCBI Taxonomy" id="57577"/>
    <lineage>
        <taxon>Eukaryota</taxon>
        <taxon>Viridiplantae</taxon>
        <taxon>Streptophyta</taxon>
        <taxon>Embryophyta</taxon>
        <taxon>Tracheophyta</taxon>
        <taxon>Spermatophyta</taxon>
        <taxon>Magnoliopsida</taxon>
        <taxon>eudicotyledons</taxon>
        <taxon>Gunneridae</taxon>
        <taxon>Pentapetalae</taxon>
        <taxon>rosids</taxon>
        <taxon>fabids</taxon>
        <taxon>Fabales</taxon>
        <taxon>Fabaceae</taxon>
        <taxon>Papilionoideae</taxon>
        <taxon>50 kb inversion clade</taxon>
        <taxon>NPAAA clade</taxon>
        <taxon>Hologalegina</taxon>
        <taxon>IRL clade</taxon>
        <taxon>Trifolieae</taxon>
        <taxon>Trifolium</taxon>
    </lineage>
</organism>
<dbReference type="AlphaFoldDB" id="A0A2K3JR48"/>
<evidence type="ECO:0000313" key="2">
    <source>
        <dbReference type="Proteomes" id="UP000236291"/>
    </source>
</evidence>
<protein>
    <submittedName>
        <fullName evidence="1">Uncharacterized protein</fullName>
    </submittedName>
</protein>
<dbReference type="Proteomes" id="UP000236291">
    <property type="component" value="Unassembled WGS sequence"/>
</dbReference>
<gene>
    <name evidence="1" type="ORF">L195_g049912</name>
</gene>
<reference evidence="1 2" key="1">
    <citation type="journal article" date="2014" name="Am. J. Bot.">
        <title>Genome assembly and annotation for red clover (Trifolium pratense; Fabaceae).</title>
        <authorList>
            <person name="Istvanek J."/>
            <person name="Jaros M."/>
            <person name="Krenek A."/>
            <person name="Repkova J."/>
        </authorList>
    </citation>
    <scope>NUCLEOTIDE SEQUENCE [LARGE SCALE GENOMIC DNA]</scope>
    <source>
        <strain evidence="2">cv. Tatra</strain>
        <tissue evidence="1">Young leaves</tissue>
    </source>
</reference>
<feature type="non-terminal residue" evidence="1">
    <location>
        <position position="1"/>
    </location>
</feature>
<sequence>GRLVTAYVKRFEGTPEIAEAKQWIHNVHMTNVQIETICLQVETRQSSSP</sequence>
<evidence type="ECO:0000313" key="1">
    <source>
        <dbReference type="EMBL" id="PNX56496.1"/>
    </source>
</evidence>
<accession>A0A2K3JR48</accession>